<dbReference type="EMBL" id="JADCKB010000012">
    <property type="protein sequence ID" value="MBE5040245.1"/>
    <property type="molecule type" value="Genomic_DNA"/>
</dbReference>
<dbReference type="Proteomes" id="UP000806542">
    <property type="component" value="Unassembled WGS sequence"/>
</dbReference>
<name>A0A9D5M0X3_9FIRM</name>
<evidence type="ECO:0000313" key="1">
    <source>
        <dbReference type="EMBL" id="MBE5040245.1"/>
    </source>
</evidence>
<accession>A0A9D5M0X3</accession>
<protein>
    <submittedName>
        <fullName evidence="1">Uncharacterized protein</fullName>
    </submittedName>
</protein>
<reference evidence="1" key="1">
    <citation type="submission" date="2020-10" db="EMBL/GenBank/DDBJ databases">
        <title>ChiBAC.</title>
        <authorList>
            <person name="Zenner C."/>
            <person name="Hitch T.C.A."/>
            <person name="Clavel T."/>
        </authorList>
    </citation>
    <scope>NUCLEOTIDE SEQUENCE</scope>
    <source>
        <strain evidence="1">DSM 107454</strain>
    </source>
</reference>
<sequence>MKKIIFLMVVFAVALGGICAGVALEKRKTQKEAEQLFQNAYASLILNLRNMNIEGIDAEAVSKYQTENTQYGAVLTTVLPFTSYDKNSILDEVVNCLHQASGYAAIADLKMTKELYDQLAAVSED</sequence>
<gene>
    <name evidence="1" type="ORF">INF28_07195</name>
</gene>
<dbReference type="AlphaFoldDB" id="A0A9D5M0X3"/>
<organism evidence="1 2">
    <name type="scientific">Ructibacterium gallinarum</name>
    <dbReference type="NCBI Taxonomy" id="2779355"/>
    <lineage>
        <taxon>Bacteria</taxon>
        <taxon>Bacillati</taxon>
        <taxon>Bacillota</taxon>
        <taxon>Clostridia</taxon>
        <taxon>Eubacteriales</taxon>
        <taxon>Oscillospiraceae</taxon>
        <taxon>Ructibacterium</taxon>
    </lineage>
</organism>
<proteinExistence type="predicted"/>
<comment type="caution">
    <text evidence="1">The sequence shown here is derived from an EMBL/GenBank/DDBJ whole genome shotgun (WGS) entry which is preliminary data.</text>
</comment>
<dbReference type="RefSeq" id="WP_226392793.1">
    <property type="nucleotide sequence ID" value="NZ_JADCKB010000012.1"/>
</dbReference>
<evidence type="ECO:0000313" key="2">
    <source>
        <dbReference type="Proteomes" id="UP000806542"/>
    </source>
</evidence>
<keyword evidence="2" id="KW-1185">Reference proteome</keyword>